<evidence type="ECO:0000313" key="3">
    <source>
        <dbReference type="EMBL" id="KAJ1958632.1"/>
    </source>
</evidence>
<feature type="region of interest" description="Disordered" evidence="1">
    <location>
        <begin position="1"/>
        <end position="55"/>
    </location>
</feature>
<organism evidence="3 4">
    <name type="scientific">Dispira parvispora</name>
    <dbReference type="NCBI Taxonomy" id="1520584"/>
    <lineage>
        <taxon>Eukaryota</taxon>
        <taxon>Fungi</taxon>
        <taxon>Fungi incertae sedis</taxon>
        <taxon>Zoopagomycota</taxon>
        <taxon>Kickxellomycotina</taxon>
        <taxon>Dimargaritomycetes</taxon>
        <taxon>Dimargaritales</taxon>
        <taxon>Dimargaritaceae</taxon>
        <taxon>Dispira</taxon>
    </lineage>
</organism>
<protein>
    <recommendedName>
        <fullName evidence="2">Protein kinase domain-containing protein</fullName>
    </recommendedName>
</protein>
<feature type="compositionally biased region" description="Polar residues" evidence="1">
    <location>
        <begin position="8"/>
        <end position="24"/>
    </location>
</feature>
<gene>
    <name evidence="3" type="ORF">IWQ62_004867</name>
</gene>
<dbReference type="GO" id="GO:0004672">
    <property type="term" value="F:protein kinase activity"/>
    <property type="evidence" value="ECO:0007669"/>
    <property type="project" value="InterPro"/>
</dbReference>
<dbReference type="SUPFAM" id="SSF56112">
    <property type="entry name" value="Protein kinase-like (PK-like)"/>
    <property type="match status" value="1"/>
</dbReference>
<feature type="non-terminal residue" evidence="3">
    <location>
        <position position="958"/>
    </location>
</feature>
<dbReference type="EMBL" id="JANBPY010001764">
    <property type="protein sequence ID" value="KAJ1958632.1"/>
    <property type="molecule type" value="Genomic_DNA"/>
</dbReference>
<name>A0A9W8ARI6_9FUNG</name>
<dbReference type="InterPro" id="IPR008271">
    <property type="entry name" value="Ser/Thr_kinase_AS"/>
</dbReference>
<feature type="compositionally biased region" description="Basic and acidic residues" evidence="1">
    <location>
        <begin position="949"/>
        <end position="958"/>
    </location>
</feature>
<feature type="region of interest" description="Disordered" evidence="1">
    <location>
        <begin position="611"/>
        <end position="737"/>
    </location>
</feature>
<dbReference type="PROSITE" id="PS50011">
    <property type="entry name" value="PROTEIN_KINASE_DOM"/>
    <property type="match status" value="1"/>
</dbReference>
<feature type="region of interest" description="Disordered" evidence="1">
    <location>
        <begin position="931"/>
        <end position="958"/>
    </location>
</feature>
<dbReference type="Proteomes" id="UP001150925">
    <property type="component" value="Unassembled WGS sequence"/>
</dbReference>
<dbReference type="InterPro" id="IPR000719">
    <property type="entry name" value="Prot_kinase_dom"/>
</dbReference>
<dbReference type="AlphaFoldDB" id="A0A9W8ARI6"/>
<dbReference type="InterPro" id="IPR050588">
    <property type="entry name" value="WNK_Ser-Thr_kinase"/>
</dbReference>
<dbReference type="SMART" id="SM00220">
    <property type="entry name" value="S_TKc"/>
    <property type="match status" value="1"/>
</dbReference>
<keyword evidence="4" id="KW-1185">Reference proteome</keyword>
<feature type="domain" description="Protein kinase" evidence="2">
    <location>
        <begin position="65"/>
        <end position="325"/>
    </location>
</feature>
<reference evidence="3" key="1">
    <citation type="submission" date="2022-07" db="EMBL/GenBank/DDBJ databases">
        <title>Phylogenomic reconstructions and comparative analyses of Kickxellomycotina fungi.</title>
        <authorList>
            <person name="Reynolds N.K."/>
            <person name="Stajich J.E."/>
            <person name="Barry K."/>
            <person name="Grigoriev I.V."/>
            <person name="Crous P."/>
            <person name="Smith M.E."/>
        </authorList>
    </citation>
    <scope>NUCLEOTIDE SEQUENCE</scope>
    <source>
        <strain evidence="3">RSA 1196</strain>
    </source>
</reference>
<feature type="compositionally biased region" description="Low complexity" evidence="1">
    <location>
        <begin position="400"/>
        <end position="416"/>
    </location>
</feature>
<feature type="compositionally biased region" description="Low complexity" evidence="1">
    <location>
        <begin position="367"/>
        <end position="377"/>
    </location>
</feature>
<evidence type="ECO:0000259" key="2">
    <source>
        <dbReference type="PROSITE" id="PS50011"/>
    </source>
</evidence>
<dbReference type="InterPro" id="IPR011009">
    <property type="entry name" value="Kinase-like_dom_sf"/>
</dbReference>
<sequence>MVNDSKDITQSLTPGSTSYLTLSPSLGPRTTPPGDGLGQTPPRYRYHHKHSHQHDVIADPSGRFERYDQILGRGAYKKVYIAFDHEEGVEVAWNEIKVDHLRRQDRRKIWSEISILKTLRHDSVINLFHAWTAMNQHGIENIYFVTELMSSGTLRQFIKKTKGPIKPRVLKNWCIQILRGLNYLHRYDPPIIHRDLKCDNIFVNGNSGHLKIGDLGLATFKHREHASSVLGTPEYMAPEMYEERYDEKVDIYAFGMCVLEMVTKDYPYAECTNPAQIYRRVTTGIEPAALGRLTDPDVHSFIRHCIQPKPAKRPTAAELLQHSFLNTGHDLWVVTDPNNTSGGSLGAPLATVSAVPPSATLGGMNAPPRSGPRGSSPNLSVPLSISATPPTANQVPPVLSSRSSSTSSHSTANASALPRSPTVSVEVLFFNIDLHELNLEVRCVAPNADPQVVSFPFHLTMDTPYSVVVEMIREGVLGDTQLPMAEEEIARVLDTWFDREVQKNRLLLGAAHRYPYFNSTARSMGGPLAFDRSQEHTMHIQKTTENVVQSSLTTAEDTITASSAHKLPIVTISPSEQMSDKATTACRSDLLLIDGEDTLSELELDTLSPYKRVNETSHSPDAFSGTLSDPSARQRHPSVPETRRSHTAKAYLSRHASEKSRGVGRRTRQHLEHPAHGLPQSYAYSTPCSPVFQAESRLSSPSGRTVPKSGSRDVPQRSGGLGLHPPADGVRRPYRQDDCLSGLTSPLGRAIYSLPTVPAELVGSLTDLSLGEPMMSGAVDLPGMSSSDTKPQFSTQDPSSAHSLQLMTDENLGNTDSDAGYSADESVGNCEPGEGLLPSPPCSNYLQPIPVPRATSANPPPPQPLPSQQILQSYQDPTPVGLHMTSIPASISSTYHSDPNTIESVSASTACDPLADHPTSLPNHIIQESSALGGGSTMASGYKMPPLHCSDDPDIRAL</sequence>
<proteinExistence type="predicted"/>
<dbReference type="Gene3D" id="3.30.200.20">
    <property type="entry name" value="Phosphorylase Kinase, domain 1"/>
    <property type="match status" value="1"/>
</dbReference>
<feature type="compositionally biased region" description="Polar residues" evidence="1">
    <location>
        <begin position="784"/>
        <end position="817"/>
    </location>
</feature>
<comment type="caution">
    <text evidence="3">The sequence shown here is derived from an EMBL/GenBank/DDBJ whole genome shotgun (WGS) entry which is preliminary data.</text>
</comment>
<dbReference type="GO" id="GO:0005524">
    <property type="term" value="F:ATP binding"/>
    <property type="evidence" value="ECO:0007669"/>
    <property type="project" value="InterPro"/>
</dbReference>
<dbReference type="CDD" id="cd13983">
    <property type="entry name" value="STKc_WNK"/>
    <property type="match status" value="1"/>
</dbReference>
<feature type="region of interest" description="Disordered" evidence="1">
    <location>
        <begin position="358"/>
        <end position="417"/>
    </location>
</feature>
<feature type="region of interest" description="Disordered" evidence="1">
    <location>
        <begin position="776"/>
        <end position="867"/>
    </location>
</feature>
<dbReference type="FunFam" id="1.10.510.10:FF:001565">
    <property type="entry name" value="WNK protein kinase"/>
    <property type="match status" value="1"/>
</dbReference>
<feature type="compositionally biased region" description="Polar residues" evidence="1">
    <location>
        <begin position="378"/>
        <end position="394"/>
    </location>
</feature>
<dbReference type="Pfam" id="PF00069">
    <property type="entry name" value="Pkinase"/>
    <property type="match status" value="1"/>
</dbReference>
<dbReference type="Gene3D" id="1.10.510.10">
    <property type="entry name" value="Transferase(Phosphotransferase) domain 1"/>
    <property type="match status" value="1"/>
</dbReference>
<evidence type="ECO:0000256" key="1">
    <source>
        <dbReference type="SAM" id="MobiDB-lite"/>
    </source>
</evidence>
<dbReference type="PROSITE" id="PS00108">
    <property type="entry name" value="PROTEIN_KINASE_ST"/>
    <property type="match status" value="1"/>
</dbReference>
<evidence type="ECO:0000313" key="4">
    <source>
        <dbReference type="Proteomes" id="UP001150925"/>
    </source>
</evidence>
<dbReference type="PANTHER" id="PTHR13902">
    <property type="entry name" value="SERINE/THREONINE-PROTEIN KINASE WNK WITH NO LYSINE -RELATED"/>
    <property type="match status" value="1"/>
</dbReference>
<dbReference type="OrthoDB" id="4062651at2759"/>
<accession>A0A9W8ARI6</accession>